<dbReference type="HOGENOM" id="CLU_771106_0_0_5"/>
<dbReference type="SUPFAM" id="SSF51338">
    <property type="entry name" value="Composite domain of metallo-dependent hydrolases"/>
    <property type="match status" value="1"/>
</dbReference>
<dbReference type="OrthoDB" id="9811399at2"/>
<keyword evidence="3" id="KW-1185">Reference proteome</keyword>
<reference evidence="3" key="1">
    <citation type="journal article" date="2011" name="J. Bacteriol.">
        <title>Genome sequences of eight morphologically diverse alphaproteobacteria.</title>
        <authorList>
            <consortium name="US DOE Joint Genome Institute"/>
            <person name="Brown P.J."/>
            <person name="Kysela D.T."/>
            <person name="Buechlein A."/>
            <person name="Hemmerich C."/>
            <person name="Brun Y.V."/>
        </authorList>
    </citation>
    <scope>NUCLEOTIDE SEQUENCE [LARGE SCALE GENOMIC DNA]</scope>
    <source>
        <strain evidence="3">ATCC 49814 / DSM 5838 / IFAM 1418</strain>
    </source>
</reference>
<evidence type="ECO:0000313" key="2">
    <source>
        <dbReference type="EMBL" id="ACT58470.1"/>
    </source>
</evidence>
<dbReference type="EMBL" id="CP001678">
    <property type="protein sequence ID" value="ACT58470.1"/>
    <property type="molecule type" value="Genomic_DNA"/>
</dbReference>
<dbReference type="GO" id="GO:0016810">
    <property type="term" value="F:hydrolase activity, acting on carbon-nitrogen (but not peptide) bonds"/>
    <property type="evidence" value="ECO:0007669"/>
    <property type="project" value="InterPro"/>
</dbReference>
<dbReference type="Proteomes" id="UP000002745">
    <property type="component" value="Chromosome"/>
</dbReference>
<dbReference type="PANTHER" id="PTHR22642">
    <property type="entry name" value="IMIDAZOLONEPROPIONASE"/>
    <property type="match status" value="1"/>
</dbReference>
<proteinExistence type="predicted"/>
<feature type="domain" description="Amidohydrolase 3" evidence="1">
    <location>
        <begin position="288"/>
        <end position="344"/>
    </location>
</feature>
<organism evidence="2 3">
    <name type="scientific">Hirschia baltica (strain ATCC 49814 / DSM 5838 / IFAM 1418)</name>
    <dbReference type="NCBI Taxonomy" id="582402"/>
    <lineage>
        <taxon>Bacteria</taxon>
        <taxon>Pseudomonadati</taxon>
        <taxon>Pseudomonadota</taxon>
        <taxon>Alphaproteobacteria</taxon>
        <taxon>Hyphomonadales</taxon>
        <taxon>Hyphomonadaceae</taxon>
        <taxon>Hirschia</taxon>
    </lineage>
</organism>
<name>C6XPI4_HIRBI</name>
<dbReference type="Pfam" id="PF07969">
    <property type="entry name" value="Amidohydro_3"/>
    <property type="match status" value="1"/>
</dbReference>
<evidence type="ECO:0000259" key="1">
    <source>
        <dbReference type="Pfam" id="PF07969"/>
    </source>
</evidence>
<sequence length="359" mass="38895">MSILQRMTQLITVLVAVFYISACSGEKRPDTIYIGGRIYTGNPEAPIAEAVGTIKARIVYVGDANGIVGDTHPTTKLVDLNGQVMYPGLINTHTGALVEGLDDTAGSQIEAAAIEYAKMGWTTLHAFNVVPENVRIMEDLAMSGKLPVRIYNVLNQAGFESLVSYGPGVSPGGLVETRTVLIDTAQPFDQFVETGETPSLEEAMKLALKSHVQLVFKVQTIEFDQLLDNIEIAFHDALPDADPRWRILADDALSPALIERAKSLGLEVERSGELKFEDIFSKDTKLENYTTGAAYVGFRQDMIGSIEVGKLADFTIMNGDLFAAASESDAANDIRPVMTIIGGAQAWPRPEKSLPVFGQ</sequence>
<dbReference type="InterPro" id="IPR013108">
    <property type="entry name" value="Amidohydro_3"/>
</dbReference>
<dbReference type="PANTHER" id="PTHR22642:SF2">
    <property type="entry name" value="PROTEIN LONG AFTER FAR-RED 3"/>
    <property type="match status" value="1"/>
</dbReference>
<gene>
    <name evidence="2" type="ordered locus">Hbal_0776</name>
</gene>
<protein>
    <submittedName>
        <fullName evidence="2">Amidohydrolase</fullName>
    </submittedName>
</protein>
<dbReference type="RefSeq" id="WP_015826620.1">
    <property type="nucleotide sequence ID" value="NC_012982.1"/>
</dbReference>
<dbReference type="KEGG" id="hba:Hbal_0776"/>
<evidence type="ECO:0000313" key="3">
    <source>
        <dbReference type="Proteomes" id="UP000002745"/>
    </source>
</evidence>
<accession>C6XPI4</accession>
<dbReference type="Gene3D" id="2.30.40.10">
    <property type="entry name" value="Urease, subunit C, domain 1"/>
    <property type="match status" value="1"/>
</dbReference>
<dbReference type="eggNOG" id="COG1574">
    <property type="taxonomic scope" value="Bacteria"/>
</dbReference>
<dbReference type="AlphaFoldDB" id="C6XPI4"/>
<keyword evidence="2" id="KW-0378">Hydrolase</keyword>
<dbReference type="InterPro" id="IPR011059">
    <property type="entry name" value="Metal-dep_hydrolase_composite"/>
</dbReference>